<dbReference type="AlphaFoldDB" id="A0A2J6SS40"/>
<protein>
    <submittedName>
        <fullName evidence="1">Uncharacterized protein</fullName>
    </submittedName>
</protein>
<dbReference type="InParanoid" id="A0A2J6SS40"/>
<name>A0A2J6SS40_9HELO</name>
<evidence type="ECO:0000313" key="2">
    <source>
        <dbReference type="Proteomes" id="UP000235371"/>
    </source>
</evidence>
<sequence length="285" mass="30873">MEPVEILLLEEGDPNSGFRTKNVPGDKARAVLIDRGDALTLRAALVSVTHGDFTPNGDAATLLIFEFNFLSVKSARRFTSGMIILTFEDASGNVKNRPEVSAIAPAGSFAINKSTSTRDVHQTFNASIKGNAAGAGGDLGYVWDTSKVEETQHATTLVGMKRLFADFGKDNGVIWTLEEDKVKKQGIPSFLRAAVLLRRKDDVPFRFTISVDTGVDFEGKMRRLLGLEKPDPVDPVELDGETDLEDLGISSLDPSVVDVDLTNMRDMDIGKHADVVLATLLKVPA</sequence>
<gene>
    <name evidence="1" type="ORF">K444DRAFT_618802</name>
</gene>
<reference evidence="1 2" key="1">
    <citation type="submission" date="2016-04" db="EMBL/GenBank/DDBJ databases">
        <title>A degradative enzymes factory behind the ericoid mycorrhizal symbiosis.</title>
        <authorList>
            <consortium name="DOE Joint Genome Institute"/>
            <person name="Martino E."/>
            <person name="Morin E."/>
            <person name="Grelet G."/>
            <person name="Kuo A."/>
            <person name="Kohler A."/>
            <person name="Daghino S."/>
            <person name="Barry K."/>
            <person name="Choi C."/>
            <person name="Cichocki N."/>
            <person name="Clum A."/>
            <person name="Copeland A."/>
            <person name="Hainaut M."/>
            <person name="Haridas S."/>
            <person name="Labutti K."/>
            <person name="Lindquist E."/>
            <person name="Lipzen A."/>
            <person name="Khouja H.-R."/>
            <person name="Murat C."/>
            <person name="Ohm R."/>
            <person name="Olson A."/>
            <person name="Spatafora J."/>
            <person name="Veneault-Fourrey C."/>
            <person name="Henrissat B."/>
            <person name="Grigoriev I."/>
            <person name="Martin F."/>
            <person name="Perotto S."/>
        </authorList>
    </citation>
    <scope>NUCLEOTIDE SEQUENCE [LARGE SCALE GENOMIC DNA]</scope>
    <source>
        <strain evidence="1 2">E</strain>
    </source>
</reference>
<dbReference type="GeneID" id="36589475"/>
<accession>A0A2J6SS40</accession>
<organism evidence="1 2">
    <name type="scientific">Hyaloscypha bicolor E</name>
    <dbReference type="NCBI Taxonomy" id="1095630"/>
    <lineage>
        <taxon>Eukaryota</taxon>
        <taxon>Fungi</taxon>
        <taxon>Dikarya</taxon>
        <taxon>Ascomycota</taxon>
        <taxon>Pezizomycotina</taxon>
        <taxon>Leotiomycetes</taxon>
        <taxon>Helotiales</taxon>
        <taxon>Hyaloscyphaceae</taxon>
        <taxon>Hyaloscypha</taxon>
        <taxon>Hyaloscypha bicolor</taxon>
    </lineage>
</organism>
<dbReference type="Proteomes" id="UP000235371">
    <property type="component" value="Unassembled WGS sequence"/>
</dbReference>
<evidence type="ECO:0000313" key="1">
    <source>
        <dbReference type="EMBL" id="PMD53608.1"/>
    </source>
</evidence>
<dbReference type="STRING" id="1095630.A0A2J6SS40"/>
<proteinExistence type="predicted"/>
<dbReference type="EMBL" id="KZ613871">
    <property type="protein sequence ID" value="PMD53608.1"/>
    <property type="molecule type" value="Genomic_DNA"/>
</dbReference>
<keyword evidence="2" id="KW-1185">Reference proteome</keyword>
<dbReference type="RefSeq" id="XP_024730512.1">
    <property type="nucleotide sequence ID" value="XM_024881398.1"/>
</dbReference>
<dbReference type="OrthoDB" id="3563491at2759"/>